<reference evidence="4" key="1">
    <citation type="submission" date="2021-03" db="EMBL/GenBank/DDBJ databases">
        <title>Whole genome shotgun sequence of Actinoplanes consettensis NBRC 14913.</title>
        <authorList>
            <person name="Komaki H."/>
            <person name="Tamura T."/>
        </authorList>
    </citation>
    <scope>NUCLEOTIDE SEQUENCE</scope>
    <source>
        <strain evidence="4">NBRC 14913</strain>
    </source>
</reference>
<proteinExistence type="predicted"/>
<protein>
    <recommendedName>
        <fullName evidence="3">Septum formation-related domain-containing protein</fullName>
    </recommendedName>
</protein>
<dbReference type="EMBL" id="BOQP01000046">
    <property type="protein sequence ID" value="GIM81200.1"/>
    <property type="molecule type" value="Genomic_DNA"/>
</dbReference>
<keyword evidence="2" id="KW-1133">Transmembrane helix</keyword>
<keyword evidence="2" id="KW-0472">Membrane</keyword>
<feature type="transmembrane region" description="Helical" evidence="2">
    <location>
        <begin position="64"/>
        <end position="90"/>
    </location>
</feature>
<feature type="region of interest" description="Disordered" evidence="1">
    <location>
        <begin position="1"/>
        <end position="20"/>
    </location>
</feature>
<evidence type="ECO:0000259" key="3">
    <source>
        <dbReference type="Pfam" id="PF13845"/>
    </source>
</evidence>
<dbReference type="Proteomes" id="UP000680865">
    <property type="component" value="Unassembled WGS sequence"/>
</dbReference>
<sequence length="218" mass="22814">MIPFGGHGYQGPVPMQPDAPPPVKTNSLAVGSLVLALLGSGPISAVVALFALRQVRDRGEKGRGLAIAGLAISCCTVVLGLIAGVIAALLPSTDPAPATPAFAAAAADGTSLAPGDCIRELTESTRVDELPKVPCTQPHTAEVYTVFTFPRGDYPGDAEIEAETEKRCMRSFTPFAKDGNENMDINYTYPSRSSWVINRTVTCIATDPDGLRTGSLIN</sequence>
<name>A0A919VXU5_9ACTN</name>
<evidence type="ECO:0000313" key="4">
    <source>
        <dbReference type="EMBL" id="GIM81200.1"/>
    </source>
</evidence>
<dbReference type="AlphaFoldDB" id="A0A919VXU5"/>
<evidence type="ECO:0000256" key="1">
    <source>
        <dbReference type="SAM" id="MobiDB-lite"/>
    </source>
</evidence>
<feature type="domain" description="Septum formation-related" evidence="3">
    <location>
        <begin position="103"/>
        <end position="196"/>
    </location>
</feature>
<evidence type="ECO:0000256" key="2">
    <source>
        <dbReference type="SAM" id="Phobius"/>
    </source>
</evidence>
<evidence type="ECO:0000313" key="5">
    <source>
        <dbReference type="Proteomes" id="UP000680865"/>
    </source>
</evidence>
<keyword evidence="2" id="KW-0812">Transmembrane</keyword>
<feature type="transmembrane region" description="Helical" evidence="2">
    <location>
        <begin position="28"/>
        <end position="52"/>
    </location>
</feature>
<gene>
    <name evidence="4" type="ORF">Aco04nite_75370</name>
</gene>
<organism evidence="4 5">
    <name type="scientific">Winogradskya consettensis</name>
    <dbReference type="NCBI Taxonomy" id="113560"/>
    <lineage>
        <taxon>Bacteria</taxon>
        <taxon>Bacillati</taxon>
        <taxon>Actinomycetota</taxon>
        <taxon>Actinomycetes</taxon>
        <taxon>Micromonosporales</taxon>
        <taxon>Micromonosporaceae</taxon>
        <taxon>Winogradskya</taxon>
    </lineage>
</organism>
<dbReference type="Pfam" id="PF13845">
    <property type="entry name" value="Septum_form"/>
    <property type="match status" value="1"/>
</dbReference>
<dbReference type="InterPro" id="IPR026004">
    <property type="entry name" value="Septum_form"/>
</dbReference>
<accession>A0A919VXU5</accession>
<keyword evidence="5" id="KW-1185">Reference proteome</keyword>
<comment type="caution">
    <text evidence="4">The sequence shown here is derived from an EMBL/GenBank/DDBJ whole genome shotgun (WGS) entry which is preliminary data.</text>
</comment>